<dbReference type="EMBL" id="FCOW01000021">
    <property type="protein sequence ID" value="CVK20667.1"/>
    <property type="molecule type" value="Genomic_DNA"/>
</dbReference>
<proteinExistence type="predicted"/>
<dbReference type="RefSeq" id="WP_075758078.1">
    <property type="nucleotide sequence ID" value="NZ_CP146991.1"/>
</dbReference>
<dbReference type="SMART" id="SM00943">
    <property type="entry name" value="Prim-Pol"/>
    <property type="match status" value="1"/>
</dbReference>
<dbReference type="Pfam" id="PF09250">
    <property type="entry name" value="Prim-Pol"/>
    <property type="match status" value="1"/>
</dbReference>
<feature type="domain" description="DNA primase/polymerase bifunctional N-terminal" evidence="1">
    <location>
        <begin position="18"/>
        <end position="179"/>
    </location>
</feature>
<dbReference type="InterPro" id="IPR015330">
    <property type="entry name" value="DNA_primase/pol_bifunc_N"/>
</dbReference>
<dbReference type="Gene3D" id="3.30.720.160">
    <property type="entry name" value="Bifunctional DNA primase/polymerase, N-terminal"/>
    <property type="match status" value="1"/>
</dbReference>
<evidence type="ECO:0000313" key="3">
    <source>
        <dbReference type="Proteomes" id="UP000245702"/>
    </source>
</evidence>
<gene>
    <name evidence="2" type="ORF">SSPH_03335</name>
</gene>
<organism evidence="2 3">
    <name type="scientific">Sporomusa sphaeroides DSM 2875</name>
    <dbReference type="NCBI Taxonomy" id="1337886"/>
    <lineage>
        <taxon>Bacteria</taxon>
        <taxon>Bacillati</taxon>
        <taxon>Bacillota</taxon>
        <taxon>Negativicutes</taxon>
        <taxon>Selenomonadales</taxon>
        <taxon>Sporomusaceae</taxon>
        <taxon>Sporomusa</taxon>
    </lineage>
</organism>
<comment type="caution">
    <text evidence="2">The sequence shown here is derived from an EMBL/GenBank/DDBJ whole genome shotgun (WGS) entry which is preliminary data.</text>
</comment>
<accession>A0ABM9W676</accession>
<keyword evidence="3" id="KW-1185">Reference proteome</keyword>
<name>A0ABM9W676_9FIRM</name>
<dbReference type="CDD" id="cd04859">
    <property type="entry name" value="Prim_Pol"/>
    <property type="match status" value="1"/>
</dbReference>
<reference evidence="2 3" key="1">
    <citation type="submission" date="2016-01" db="EMBL/GenBank/DDBJ databases">
        <authorList>
            <person name="Brown R."/>
        </authorList>
    </citation>
    <scope>NUCLEOTIDE SEQUENCE [LARGE SCALE GENOMIC DNA]</scope>
    <source>
        <strain evidence="2">Sporomusa sphaeroides DSM 2875</strain>
    </source>
</reference>
<dbReference type="SUPFAM" id="SSF56747">
    <property type="entry name" value="Prim-pol domain"/>
    <property type="match status" value="1"/>
</dbReference>
<evidence type="ECO:0000313" key="2">
    <source>
        <dbReference type="EMBL" id="CVK20667.1"/>
    </source>
</evidence>
<sequence length="926" mass="102971">MQEQFDNKTQTQKIREALYRYQKMGLPVIPCDGKKPLISEWAKRSAVPTTEEIEEWLVKWPTMNIGLVLGAASGIVGIDVDGPQAWESLQEISGGDIPATWMYKTPGSEAGRRLLYRLPEGLGKASKWVDKLEGEHSELAFLGDGQQTIVPPSQNGKPYTWIKGHTPKDVELADAPEWMLSRMTGKVKEAKRKDKTETKPQPDVADVFERLQRCGKFAQALTSQSSEGLSEDAWFQWVSLLVNAGHGEAAFAFSRLSAKHDARSEQRIHLLVDKAGDAGGPMVRCTTIGCTRDGVERCFHVANENETGEVTNSPGAFIRNMEKPLPPNDPAYTPYVAALQDNPDYTLDPRGNLLGFDRKENPFKIANFVARPTQEVIRDDGVSQERNFRLEGLQAGGKKLAPVDVSAAEFKRMGWVTEAWGLGVSIRPGFGTQDLCRDAIQNMGLEVDTHYIYTHLGWRRLPDGTWCFLHANGSIGADNIAVELERGLEKYRLDQAVEDLKRAAQASLRLLMVAPLEVTIPLLALVYLCALCEALRKAGIEPTFVLWLFGGTGTRKSSLGMSFLSHFGDFGLKSPPASFKDTANALERKAFATKDTLLLIDDYHPEASSYEAQKMAQTAQRVLRMYGDRIGRGRLTASVKFQKEFPPRGMALVTGEDLPSGESSVARFLGVELLQGAVDLKALTKAQQEAPLLAQAMRGYIEWLLPQMDALPETLYAEFIDKRAAFQEKAAHGRSGEAAAWLYIGFHRMLLYMQSAGACTAENAAQLLDDAETVFAHLIGDQNALVAQERPAEIFLEVLQELFVTSKVRVDALSAGMEEDPYSTSFGERIGWQDEQYFYLLPEATYTAVNRFLSGRSQKISVSPRILWKHLDEAKLIYTERSSDGRVQRCPKRTIPTRKRGSKDKECRPRLLHLYKSALDTEALSA</sequence>
<dbReference type="Proteomes" id="UP000245702">
    <property type="component" value="Unassembled WGS sequence"/>
</dbReference>
<protein>
    <recommendedName>
        <fullName evidence="1">DNA primase/polymerase bifunctional N-terminal domain-containing protein</fullName>
    </recommendedName>
</protein>
<evidence type="ECO:0000259" key="1">
    <source>
        <dbReference type="SMART" id="SM00943"/>
    </source>
</evidence>